<dbReference type="Proteomes" id="UP000198823">
    <property type="component" value="Unassembled WGS sequence"/>
</dbReference>
<reference evidence="2 5" key="2">
    <citation type="submission" date="2018-12" db="EMBL/GenBank/DDBJ databases">
        <title>Comparitive functional genomics of dry heat resistant strains isolated from the viking spacecraft.</title>
        <authorList>
            <person name="Seuylemezian A."/>
            <person name="Vaishampayan P."/>
        </authorList>
    </citation>
    <scope>NUCLEOTIDE SEQUENCE [LARGE SCALE GENOMIC DNA]</scope>
    <source>
        <strain evidence="2 5">M6-11</strain>
    </source>
</reference>
<evidence type="ECO:0000313" key="2">
    <source>
        <dbReference type="EMBL" id="RSK31934.1"/>
    </source>
</evidence>
<dbReference type="RefSeq" id="WP_092093776.1">
    <property type="nucleotide sequence ID" value="NZ_FNAR01000001.1"/>
</dbReference>
<dbReference type="EMBL" id="FNAR01000001">
    <property type="protein sequence ID" value="SDD86298.1"/>
    <property type="molecule type" value="Genomic_DNA"/>
</dbReference>
<keyword evidence="5" id="KW-1185">Reference proteome</keyword>
<proteinExistence type="predicted"/>
<feature type="compositionally biased region" description="Basic and acidic residues" evidence="1">
    <location>
        <begin position="30"/>
        <end position="51"/>
    </location>
</feature>
<gene>
    <name evidence="2" type="ORF">EJA12_08085</name>
    <name evidence="3" type="ORF">SAMN04488126_101338</name>
</gene>
<dbReference type="Proteomes" id="UP000272481">
    <property type="component" value="Unassembled WGS sequence"/>
</dbReference>
<evidence type="ECO:0000313" key="5">
    <source>
        <dbReference type="Proteomes" id="UP000272481"/>
    </source>
</evidence>
<sequence>MKKGNREPHERMAETHNGLRDTQEVLYQDDFNRADAAGKKPNKKDSRQNEK</sequence>
<evidence type="ECO:0000313" key="3">
    <source>
        <dbReference type="EMBL" id="SDD86298.1"/>
    </source>
</evidence>
<dbReference type="AlphaFoldDB" id="A0A1G6Y7C2"/>
<protein>
    <submittedName>
        <fullName evidence="2">YfhE family protein</fullName>
    </submittedName>
    <submittedName>
        <fullName evidence="3">YfhE-like protein</fullName>
    </submittedName>
</protein>
<reference evidence="3 4" key="1">
    <citation type="submission" date="2016-10" db="EMBL/GenBank/DDBJ databases">
        <authorList>
            <person name="de Groot N.N."/>
        </authorList>
    </citation>
    <scope>NUCLEOTIDE SEQUENCE [LARGE SCALE GENOMIC DNA]</scope>
    <source>
        <strain evidence="3 4">CGMCC 1.6762</strain>
    </source>
</reference>
<feature type="region of interest" description="Disordered" evidence="1">
    <location>
        <begin position="1"/>
        <end position="51"/>
    </location>
</feature>
<name>A0A1G6Y7C2_9BACL</name>
<feature type="compositionally biased region" description="Basic and acidic residues" evidence="1">
    <location>
        <begin position="1"/>
        <end position="23"/>
    </location>
</feature>
<dbReference type="InterPro" id="IPR025437">
    <property type="entry name" value="YfhE-like"/>
</dbReference>
<evidence type="ECO:0000256" key="1">
    <source>
        <dbReference type="SAM" id="MobiDB-lite"/>
    </source>
</evidence>
<accession>A0A1G6Y7C2</accession>
<organism evidence="3 4">
    <name type="scientific">Bhargavaea beijingensis</name>
    <dbReference type="NCBI Taxonomy" id="426756"/>
    <lineage>
        <taxon>Bacteria</taxon>
        <taxon>Bacillati</taxon>
        <taxon>Bacillota</taxon>
        <taxon>Bacilli</taxon>
        <taxon>Bacillales</taxon>
        <taxon>Caryophanaceae</taxon>
        <taxon>Bhargavaea</taxon>
    </lineage>
</organism>
<dbReference type="Pfam" id="PF14152">
    <property type="entry name" value="YfhE"/>
    <property type="match status" value="1"/>
</dbReference>
<evidence type="ECO:0000313" key="4">
    <source>
        <dbReference type="Proteomes" id="UP000198823"/>
    </source>
</evidence>
<dbReference type="EMBL" id="RWGW01000011">
    <property type="protein sequence ID" value="RSK31934.1"/>
    <property type="molecule type" value="Genomic_DNA"/>
</dbReference>
<dbReference type="OrthoDB" id="2439672at2"/>